<feature type="region of interest" description="Disordered" evidence="2">
    <location>
        <begin position="203"/>
        <end position="249"/>
    </location>
</feature>
<feature type="region of interest" description="Disordered" evidence="2">
    <location>
        <begin position="330"/>
        <end position="355"/>
    </location>
</feature>
<keyword evidence="4" id="KW-1185">Reference proteome</keyword>
<dbReference type="AlphaFoldDB" id="A0A176VZD0"/>
<gene>
    <name evidence="3" type="ORF">AXG93_2982s1020</name>
</gene>
<feature type="coiled-coil region" evidence="1">
    <location>
        <begin position="407"/>
        <end position="434"/>
    </location>
</feature>
<keyword evidence="1" id="KW-0175">Coiled coil</keyword>
<organism evidence="3 4">
    <name type="scientific">Marchantia polymorpha subsp. ruderalis</name>
    <dbReference type="NCBI Taxonomy" id="1480154"/>
    <lineage>
        <taxon>Eukaryota</taxon>
        <taxon>Viridiplantae</taxon>
        <taxon>Streptophyta</taxon>
        <taxon>Embryophyta</taxon>
        <taxon>Marchantiophyta</taxon>
        <taxon>Marchantiopsida</taxon>
        <taxon>Marchantiidae</taxon>
        <taxon>Marchantiales</taxon>
        <taxon>Marchantiaceae</taxon>
        <taxon>Marchantia</taxon>
    </lineage>
</organism>
<proteinExistence type="predicted"/>
<feature type="compositionally biased region" description="Basic and acidic residues" evidence="2">
    <location>
        <begin position="331"/>
        <end position="340"/>
    </location>
</feature>
<feature type="compositionally biased region" description="Acidic residues" evidence="2">
    <location>
        <begin position="228"/>
        <end position="241"/>
    </location>
</feature>
<name>A0A176VZD0_MARPO</name>
<sequence>MAKSVPLRMVPLRVPQIGLRAFQDELTAVKLDLLLWGWNWVLRRCAGSEGDLLFDIKSVQLSKEEELTFDGLFKNRRLRKNGYKTRDYVDWKRRNVAVAIFLILQTHKTSYMSSWQERFVKLALAGTSIHWACILWKARRQHAEEEKRGSINHLSPFLINFYRSMGCLTAEEKKQFLLLSRMNPGKFVREVEVDTDLNEVPAITPPGRLRIEEEHRDAQAPRKRKFGEEEEGSPSLEEEEGSIGVLGRSTDLPAPKAHVLLEEACRPSGQRDRLAAMARMPTPEVCVASKQVPFDDAPSAQAPLAQGPSGQVLFKMPSEEAPLALRPSAHIPKDKGRDAGTRVPSAVAPSTEGATELPLAEPELEDLAAPTGVVPLLRYLDRKAAKYGEPRQGKSYVELVRHRTRIKVAANRELIAQDQKYRNLEERYNFLQDQWALARKLQKAGLKLRDEMMANARRAKVQTDSSVQQIQIRNLADELVRKTQALEQSEAARRVDEELLGRLQS</sequence>
<dbReference type="EMBL" id="LVLJ01002314">
    <property type="protein sequence ID" value="OAE25582.1"/>
    <property type="molecule type" value="Genomic_DNA"/>
</dbReference>
<reference evidence="3" key="1">
    <citation type="submission" date="2016-03" db="EMBL/GenBank/DDBJ databases">
        <title>Mechanisms controlling the formation of the plant cell surface in tip-growing cells are functionally conserved among land plants.</title>
        <authorList>
            <person name="Honkanen S."/>
            <person name="Jones V.A."/>
            <person name="Morieri G."/>
            <person name="Champion C."/>
            <person name="Hetherington A.J."/>
            <person name="Kelly S."/>
            <person name="Saint-Marcoux D."/>
            <person name="Proust H."/>
            <person name="Prescott H."/>
            <person name="Dolan L."/>
        </authorList>
    </citation>
    <scope>NUCLEOTIDE SEQUENCE [LARGE SCALE GENOMIC DNA]</scope>
    <source>
        <tissue evidence="3">Whole gametophyte</tissue>
    </source>
</reference>
<evidence type="ECO:0000313" key="4">
    <source>
        <dbReference type="Proteomes" id="UP000077202"/>
    </source>
</evidence>
<feature type="compositionally biased region" description="Basic and acidic residues" evidence="2">
    <location>
        <begin position="209"/>
        <end position="220"/>
    </location>
</feature>
<evidence type="ECO:0000256" key="2">
    <source>
        <dbReference type="SAM" id="MobiDB-lite"/>
    </source>
</evidence>
<evidence type="ECO:0000313" key="3">
    <source>
        <dbReference type="EMBL" id="OAE25582.1"/>
    </source>
</evidence>
<accession>A0A176VZD0</accession>
<dbReference type="Proteomes" id="UP000077202">
    <property type="component" value="Unassembled WGS sequence"/>
</dbReference>
<evidence type="ECO:0000256" key="1">
    <source>
        <dbReference type="SAM" id="Coils"/>
    </source>
</evidence>
<comment type="caution">
    <text evidence="3">The sequence shown here is derived from an EMBL/GenBank/DDBJ whole genome shotgun (WGS) entry which is preliminary data.</text>
</comment>
<protein>
    <submittedName>
        <fullName evidence="3">Uncharacterized protein</fullName>
    </submittedName>
</protein>